<protein>
    <submittedName>
        <fullName evidence="2">Damage-inducible protein CinA</fullName>
    </submittedName>
</protein>
<dbReference type="SUPFAM" id="SSF142433">
    <property type="entry name" value="CinA-like"/>
    <property type="match status" value="1"/>
</dbReference>
<evidence type="ECO:0000313" key="2">
    <source>
        <dbReference type="EMBL" id="PLW77594.1"/>
    </source>
</evidence>
<keyword evidence="3" id="KW-1185">Reference proteome</keyword>
<dbReference type="InterPro" id="IPR008136">
    <property type="entry name" value="CinA_C"/>
</dbReference>
<dbReference type="EMBL" id="PKUQ01000016">
    <property type="protein sequence ID" value="PLW77594.1"/>
    <property type="molecule type" value="Genomic_DNA"/>
</dbReference>
<dbReference type="InterPro" id="IPR036653">
    <property type="entry name" value="CinA-like_C"/>
</dbReference>
<dbReference type="Pfam" id="PF02464">
    <property type="entry name" value="CinA"/>
    <property type="match status" value="1"/>
</dbReference>
<name>A0A2N5XSW3_9HYPH</name>
<feature type="domain" description="CinA C-terminal" evidence="1">
    <location>
        <begin position="9"/>
        <end position="162"/>
    </location>
</feature>
<dbReference type="OrthoDB" id="9801454at2"/>
<sequence length="172" mass="18495">MYVPVDAIELSNEVLEIARKNNHKLAAAESCTAGLISATLTEIPGASKAFDRGFVTYSNEAKSEMLDVPPEMIKQCGAVSEEVVRAMAEGAIYYSNADFAVAVTGIAGPAGGSADKPVGLVHFAVSSKHYPQIHRKKIFAAMDRENVRAATVEYAMIMLIESMTQKPRMSPD</sequence>
<dbReference type="AlphaFoldDB" id="A0A2N5XSW3"/>
<evidence type="ECO:0000313" key="3">
    <source>
        <dbReference type="Proteomes" id="UP000234881"/>
    </source>
</evidence>
<organism evidence="2 3">
    <name type="scientific">Cohaesibacter celericrescens</name>
    <dbReference type="NCBI Taxonomy" id="2067669"/>
    <lineage>
        <taxon>Bacteria</taxon>
        <taxon>Pseudomonadati</taxon>
        <taxon>Pseudomonadota</taxon>
        <taxon>Alphaproteobacteria</taxon>
        <taxon>Hyphomicrobiales</taxon>
        <taxon>Cohaesibacteraceae</taxon>
    </lineage>
</organism>
<proteinExistence type="predicted"/>
<dbReference type="NCBIfam" id="TIGR00199">
    <property type="entry name" value="PncC_domain"/>
    <property type="match status" value="1"/>
</dbReference>
<dbReference type="Proteomes" id="UP000234881">
    <property type="component" value="Unassembled WGS sequence"/>
</dbReference>
<accession>A0A2N5XSW3</accession>
<comment type="caution">
    <text evidence="2">The sequence shown here is derived from an EMBL/GenBank/DDBJ whole genome shotgun (WGS) entry which is preliminary data.</text>
</comment>
<evidence type="ECO:0000259" key="1">
    <source>
        <dbReference type="Pfam" id="PF02464"/>
    </source>
</evidence>
<gene>
    <name evidence="2" type="ORF">C0081_09810</name>
</gene>
<reference evidence="2 3" key="1">
    <citation type="submission" date="2018-01" db="EMBL/GenBank/DDBJ databases">
        <title>The draft genome sequence of Cohaesibacter sp. H1304.</title>
        <authorList>
            <person name="Wang N.-N."/>
            <person name="Du Z.-J."/>
        </authorList>
    </citation>
    <scope>NUCLEOTIDE SEQUENCE [LARGE SCALE GENOMIC DNA]</scope>
    <source>
        <strain evidence="2 3">H1304</strain>
    </source>
</reference>
<dbReference type="Gene3D" id="3.90.950.20">
    <property type="entry name" value="CinA-like"/>
    <property type="match status" value="1"/>
</dbReference>
<dbReference type="RefSeq" id="WP_101533611.1">
    <property type="nucleotide sequence ID" value="NZ_JBFHIU010000021.1"/>
</dbReference>